<dbReference type="OrthoDB" id="978748at2"/>
<protein>
    <submittedName>
        <fullName evidence="1">Uncharacterized protein</fullName>
    </submittedName>
</protein>
<name>A0A2S7WAQ9_9FLAO</name>
<organism evidence="1 2">
    <name type="scientific">Polaribacter gangjinensis</name>
    <dbReference type="NCBI Taxonomy" id="574710"/>
    <lineage>
        <taxon>Bacteria</taxon>
        <taxon>Pseudomonadati</taxon>
        <taxon>Bacteroidota</taxon>
        <taxon>Flavobacteriia</taxon>
        <taxon>Flavobacteriales</taxon>
        <taxon>Flavobacteriaceae</taxon>
    </lineage>
</organism>
<dbReference type="RefSeq" id="WP_105045863.1">
    <property type="nucleotide sequence ID" value="NZ_CP150662.1"/>
</dbReference>
<dbReference type="EMBL" id="MSCL01000001">
    <property type="protein sequence ID" value="PQJ74715.1"/>
    <property type="molecule type" value="Genomic_DNA"/>
</dbReference>
<dbReference type="AlphaFoldDB" id="A0A2S7WAQ9"/>
<proteinExistence type="predicted"/>
<keyword evidence="2" id="KW-1185">Reference proteome</keyword>
<dbReference type="Proteomes" id="UP000237608">
    <property type="component" value="Unassembled WGS sequence"/>
</dbReference>
<evidence type="ECO:0000313" key="2">
    <source>
        <dbReference type="Proteomes" id="UP000237608"/>
    </source>
</evidence>
<accession>A0A2S7WAQ9</accession>
<reference evidence="1 2" key="1">
    <citation type="submission" date="2016-12" db="EMBL/GenBank/DDBJ databases">
        <title>Trade-off between light-utilization and light-protection in marine flavobacteria.</title>
        <authorList>
            <person name="Kumagai Y."/>
            <person name="Yoshizawa S."/>
            <person name="Kogure K."/>
            <person name="Iwasaki W."/>
        </authorList>
    </citation>
    <scope>NUCLEOTIDE SEQUENCE [LARGE SCALE GENOMIC DNA]</scope>
    <source>
        <strain evidence="1 2">KCTC 22729</strain>
    </source>
</reference>
<gene>
    <name evidence="1" type="ORF">BTO13_05340</name>
</gene>
<evidence type="ECO:0000313" key="1">
    <source>
        <dbReference type="EMBL" id="PQJ74715.1"/>
    </source>
</evidence>
<comment type="caution">
    <text evidence="1">The sequence shown here is derived from an EMBL/GenBank/DDBJ whole genome shotgun (WGS) entry which is preliminary data.</text>
</comment>
<sequence>MKAVTLKQLKDELSHKSANELKELCLHLSRFKKENKELLTYLLFESHNEESYVASIKAQMDDQFEEINTKNYFFIRKTVRKILTQTKKYIRYSKNKETEASLLLHFCKKLKLMKPSIHQSQRLENVYFSQLKMATKAIEKLHEDLQYDFQIELDNITNA</sequence>